<organism evidence="3 4">
    <name type="scientific">Mycena belliarum</name>
    <dbReference type="NCBI Taxonomy" id="1033014"/>
    <lineage>
        <taxon>Eukaryota</taxon>
        <taxon>Fungi</taxon>
        <taxon>Dikarya</taxon>
        <taxon>Basidiomycota</taxon>
        <taxon>Agaricomycotina</taxon>
        <taxon>Agaricomycetes</taxon>
        <taxon>Agaricomycetidae</taxon>
        <taxon>Agaricales</taxon>
        <taxon>Marasmiineae</taxon>
        <taxon>Mycenaceae</taxon>
        <taxon>Mycena</taxon>
    </lineage>
</organism>
<evidence type="ECO:0000259" key="2">
    <source>
        <dbReference type="Pfam" id="PF20151"/>
    </source>
</evidence>
<keyword evidence="4" id="KW-1185">Reference proteome</keyword>
<protein>
    <recommendedName>
        <fullName evidence="2">DUF6533 domain-containing protein</fullName>
    </recommendedName>
</protein>
<dbReference type="EMBL" id="JARJCN010000080">
    <property type="protein sequence ID" value="KAJ7076592.1"/>
    <property type="molecule type" value="Genomic_DNA"/>
</dbReference>
<feature type="domain" description="DUF6533" evidence="2">
    <location>
        <begin position="15"/>
        <end position="56"/>
    </location>
</feature>
<gene>
    <name evidence="3" type="ORF">B0H15DRAFT_863804</name>
</gene>
<keyword evidence="1" id="KW-0472">Membrane</keyword>
<feature type="transmembrane region" description="Helical" evidence="1">
    <location>
        <begin position="80"/>
        <end position="98"/>
    </location>
</feature>
<dbReference type="InterPro" id="IPR045340">
    <property type="entry name" value="DUF6533"/>
</dbReference>
<evidence type="ECO:0000256" key="1">
    <source>
        <dbReference type="SAM" id="Phobius"/>
    </source>
</evidence>
<dbReference type="Proteomes" id="UP001222325">
    <property type="component" value="Unassembled WGS sequence"/>
</dbReference>
<feature type="transmembrane region" description="Helical" evidence="1">
    <location>
        <begin position="148"/>
        <end position="175"/>
    </location>
</feature>
<dbReference type="AlphaFoldDB" id="A0AAD6XG37"/>
<accession>A0AAD6XG37</accession>
<dbReference type="Pfam" id="PF20151">
    <property type="entry name" value="DUF6533"/>
    <property type="match status" value="1"/>
</dbReference>
<comment type="caution">
    <text evidence="3">The sequence shown here is derived from an EMBL/GenBank/DDBJ whole genome shotgun (WGS) entry which is preliminary data.</text>
</comment>
<reference evidence="3" key="1">
    <citation type="submission" date="2023-03" db="EMBL/GenBank/DDBJ databases">
        <title>Massive genome expansion in bonnet fungi (Mycena s.s.) driven by repeated elements and novel gene families across ecological guilds.</title>
        <authorList>
            <consortium name="Lawrence Berkeley National Laboratory"/>
            <person name="Harder C.B."/>
            <person name="Miyauchi S."/>
            <person name="Viragh M."/>
            <person name="Kuo A."/>
            <person name="Thoen E."/>
            <person name="Andreopoulos B."/>
            <person name="Lu D."/>
            <person name="Skrede I."/>
            <person name="Drula E."/>
            <person name="Henrissat B."/>
            <person name="Morin E."/>
            <person name="Kohler A."/>
            <person name="Barry K."/>
            <person name="LaButti K."/>
            <person name="Morin E."/>
            <person name="Salamov A."/>
            <person name="Lipzen A."/>
            <person name="Mereny Z."/>
            <person name="Hegedus B."/>
            <person name="Baldrian P."/>
            <person name="Stursova M."/>
            <person name="Weitz H."/>
            <person name="Taylor A."/>
            <person name="Grigoriev I.V."/>
            <person name="Nagy L.G."/>
            <person name="Martin F."/>
            <person name="Kauserud H."/>
        </authorList>
    </citation>
    <scope>NUCLEOTIDE SEQUENCE</scope>
    <source>
        <strain evidence="3">CBHHK173m</strain>
    </source>
</reference>
<keyword evidence="1" id="KW-0812">Transmembrane</keyword>
<sequence>MAFDSDRLVPSTLYACATVLIYDWLCTLDREISCVWPRPWSPGTVLFMLNRYLPFIDVSLGLSAKTTRISPEQCLTRFKIVGWLSIIGVYISEAILMMRTYALWENRRGVLVFLAILAVCTAIATALFTELELASLRYVQTPGIGCELGAASTVIIYAYLALMVSETTIVVMTAIRAYHDLRRTRQPWLVKLYRTGILFYIYLLAISLANMLLPIFGPPALTNWLSTPQRVLHSVLCTRVLLLIRGQHMRRASPSRSNLTELIFAAEGVARSEAETVDY</sequence>
<keyword evidence="1" id="KW-1133">Transmembrane helix</keyword>
<name>A0AAD6XG37_9AGAR</name>
<evidence type="ECO:0000313" key="4">
    <source>
        <dbReference type="Proteomes" id="UP001222325"/>
    </source>
</evidence>
<feature type="transmembrane region" description="Helical" evidence="1">
    <location>
        <begin position="110"/>
        <end position="128"/>
    </location>
</feature>
<evidence type="ECO:0000313" key="3">
    <source>
        <dbReference type="EMBL" id="KAJ7076592.1"/>
    </source>
</evidence>
<feature type="transmembrane region" description="Helical" evidence="1">
    <location>
        <begin position="196"/>
        <end position="217"/>
    </location>
</feature>
<proteinExistence type="predicted"/>